<evidence type="ECO:0000313" key="8">
    <source>
        <dbReference type="EMBL" id="KAF6421882.1"/>
    </source>
</evidence>
<dbReference type="GO" id="GO:0034332">
    <property type="term" value="P:adherens junction organization"/>
    <property type="evidence" value="ECO:0007669"/>
    <property type="project" value="TreeGrafter"/>
</dbReference>
<dbReference type="PANTHER" id="PTHR24027">
    <property type="entry name" value="CADHERIN-23"/>
    <property type="match status" value="1"/>
</dbReference>
<evidence type="ECO:0000256" key="1">
    <source>
        <dbReference type="ARBA" id="ARBA00004370"/>
    </source>
</evidence>
<dbReference type="GO" id="GO:0007043">
    <property type="term" value="P:cell-cell junction assembly"/>
    <property type="evidence" value="ECO:0007669"/>
    <property type="project" value="TreeGrafter"/>
</dbReference>
<keyword evidence="2" id="KW-0677">Repeat</keyword>
<evidence type="ECO:0000256" key="2">
    <source>
        <dbReference type="ARBA" id="ARBA00022737"/>
    </source>
</evidence>
<dbReference type="InterPro" id="IPR015919">
    <property type="entry name" value="Cadherin-like_sf"/>
</dbReference>
<feature type="domain" description="Cadherin" evidence="7">
    <location>
        <begin position="31"/>
        <end position="99"/>
    </location>
</feature>
<dbReference type="GO" id="GO:0016339">
    <property type="term" value="P:calcium-dependent cell-cell adhesion via plasma membrane cell adhesion molecules"/>
    <property type="evidence" value="ECO:0007669"/>
    <property type="project" value="TreeGrafter"/>
</dbReference>
<feature type="region of interest" description="Disordered" evidence="6">
    <location>
        <begin position="101"/>
        <end position="128"/>
    </location>
</feature>
<dbReference type="Proteomes" id="UP000593571">
    <property type="component" value="Unassembled WGS sequence"/>
</dbReference>
<dbReference type="PANTHER" id="PTHR24027:SF311">
    <property type="entry name" value="CADHERIN-22"/>
    <property type="match status" value="1"/>
</dbReference>
<keyword evidence="4" id="KW-0472">Membrane</keyword>
<dbReference type="CDD" id="cd11304">
    <property type="entry name" value="Cadherin_repeat"/>
    <property type="match status" value="1"/>
</dbReference>
<sequence>MDMAGQLGGLSGSTTVTIVVTDVNDNPPRFPQKMYQFSIQESAPIGTAVGRVKAEDSDVGENTDMTYHLKEESGSGGHVFKVTTDSDTQEAIIVVQKVMRHAEQRRDGSPSSLAPESTTSSLKWFSVF</sequence>
<dbReference type="GO" id="GO:0016477">
    <property type="term" value="P:cell migration"/>
    <property type="evidence" value="ECO:0007669"/>
    <property type="project" value="TreeGrafter"/>
</dbReference>
<evidence type="ECO:0000256" key="4">
    <source>
        <dbReference type="ARBA" id="ARBA00023136"/>
    </source>
</evidence>
<dbReference type="GO" id="GO:0016342">
    <property type="term" value="C:catenin complex"/>
    <property type="evidence" value="ECO:0007669"/>
    <property type="project" value="TreeGrafter"/>
</dbReference>
<dbReference type="PROSITE" id="PS00232">
    <property type="entry name" value="CADHERIN_1"/>
    <property type="match status" value="1"/>
</dbReference>
<dbReference type="InterPro" id="IPR039808">
    <property type="entry name" value="Cadherin"/>
</dbReference>
<dbReference type="GO" id="GO:0007156">
    <property type="term" value="P:homophilic cell adhesion via plasma membrane adhesion molecules"/>
    <property type="evidence" value="ECO:0007669"/>
    <property type="project" value="InterPro"/>
</dbReference>
<dbReference type="InterPro" id="IPR020894">
    <property type="entry name" value="Cadherin_CS"/>
</dbReference>
<dbReference type="AlphaFoldDB" id="A0A7J8DG24"/>
<accession>A0A7J8DG24</accession>
<dbReference type="PRINTS" id="PR00205">
    <property type="entry name" value="CADHERIN"/>
</dbReference>
<dbReference type="PROSITE" id="PS50268">
    <property type="entry name" value="CADHERIN_2"/>
    <property type="match status" value="2"/>
</dbReference>
<dbReference type="EMBL" id="JACASE010000012">
    <property type="protein sequence ID" value="KAF6421882.1"/>
    <property type="molecule type" value="Genomic_DNA"/>
</dbReference>
<keyword evidence="3 5" id="KW-0106">Calcium</keyword>
<evidence type="ECO:0000256" key="5">
    <source>
        <dbReference type="PROSITE-ProRule" id="PRU00043"/>
    </source>
</evidence>
<proteinExistence type="predicted"/>
<gene>
    <name evidence="8" type="ORF">HJG63_002554</name>
</gene>
<dbReference type="Gene3D" id="2.60.40.60">
    <property type="entry name" value="Cadherins"/>
    <property type="match status" value="2"/>
</dbReference>
<reference evidence="8 9" key="1">
    <citation type="journal article" date="2020" name="Nature">
        <title>Six reference-quality genomes reveal evolution of bat adaptations.</title>
        <authorList>
            <person name="Jebb D."/>
            <person name="Huang Z."/>
            <person name="Pippel M."/>
            <person name="Hughes G.M."/>
            <person name="Lavrichenko K."/>
            <person name="Devanna P."/>
            <person name="Winkler S."/>
            <person name="Jermiin L.S."/>
            <person name="Skirmuntt E.C."/>
            <person name="Katzourakis A."/>
            <person name="Burkitt-Gray L."/>
            <person name="Ray D.A."/>
            <person name="Sullivan K.A.M."/>
            <person name="Roscito J.G."/>
            <person name="Kirilenko B.M."/>
            <person name="Davalos L.M."/>
            <person name="Corthals A.P."/>
            <person name="Power M.L."/>
            <person name="Jones G."/>
            <person name="Ransome R.D."/>
            <person name="Dechmann D.K.N."/>
            <person name="Locatelli A.G."/>
            <person name="Puechmaille S.J."/>
            <person name="Fedrigo O."/>
            <person name="Jarvis E.D."/>
            <person name="Hiller M."/>
            <person name="Vernes S.C."/>
            <person name="Myers E.W."/>
            <person name="Teeling E.C."/>
        </authorList>
    </citation>
    <scope>NUCLEOTIDE SEQUENCE [LARGE SCALE GENOMIC DNA]</scope>
    <source>
        <strain evidence="8">MRouAeg1</strain>
        <tissue evidence="8">Muscle</tissue>
    </source>
</reference>
<feature type="domain" description="Cadherin" evidence="7">
    <location>
        <begin position="2"/>
        <end position="30"/>
    </location>
</feature>
<comment type="caution">
    <text evidence="8">The sequence shown here is derived from an EMBL/GenBank/DDBJ whole genome shotgun (WGS) entry which is preliminary data.</text>
</comment>
<dbReference type="GO" id="GO:0005912">
    <property type="term" value="C:adherens junction"/>
    <property type="evidence" value="ECO:0007669"/>
    <property type="project" value="TreeGrafter"/>
</dbReference>
<evidence type="ECO:0000256" key="6">
    <source>
        <dbReference type="SAM" id="MobiDB-lite"/>
    </source>
</evidence>
<evidence type="ECO:0000256" key="3">
    <source>
        <dbReference type="ARBA" id="ARBA00022837"/>
    </source>
</evidence>
<dbReference type="GO" id="GO:0000902">
    <property type="term" value="P:cell morphogenesis"/>
    <property type="evidence" value="ECO:0007669"/>
    <property type="project" value="TreeGrafter"/>
</dbReference>
<keyword evidence="9" id="KW-1185">Reference proteome</keyword>
<dbReference type="GO" id="GO:0044331">
    <property type="term" value="P:cell-cell adhesion mediated by cadherin"/>
    <property type="evidence" value="ECO:0007669"/>
    <property type="project" value="TreeGrafter"/>
</dbReference>
<dbReference type="SUPFAM" id="SSF49313">
    <property type="entry name" value="Cadherin-like"/>
    <property type="match status" value="1"/>
</dbReference>
<dbReference type="Pfam" id="PF00028">
    <property type="entry name" value="Cadherin"/>
    <property type="match status" value="1"/>
</dbReference>
<protein>
    <submittedName>
        <fullName evidence="8">Cadherin 22</fullName>
    </submittedName>
</protein>
<organism evidence="8 9">
    <name type="scientific">Rousettus aegyptiacus</name>
    <name type="common">Egyptian fruit bat</name>
    <name type="synonym">Pteropus aegyptiacus</name>
    <dbReference type="NCBI Taxonomy" id="9407"/>
    <lineage>
        <taxon>Eukaryota</taxon>
        <taxon>Metazoa</taxon>
        <taxon>Chordata</taxon>
        <taxon>Craniata</taxon>
        <taxon>Vertebrata</taxon>
        <taxon>Euteleostomi</taxon>
        <taxon>Mammalia</taxon>
        <taxon>Eutheria</taxon>
        <taxon>Laurasiatheria</taxon>
        <taxon>Chiroptera</taxon>
        <taxon>Yinpterochiroptera</taxon>
        <taxon>Pteropodoidea</taxon>
        <taxon>Pteropodidae</taxon>
        <taxon>Rousettinae</taxon>
        <taxon>Rousettus</taxon>
    </lineage>
</organism>
<dbReference type="GO" id="GO:0045296">
    <property type="term" value="F:cadherin binding"/>
    <property type="evidence" value="ECO:0007669"/>
    <property type="project" value="TreeGrafter"/>
</dbReference>
<dbReference type="GO" id="GO:0005509">
    <property type="term" value="F:calcium ion binding"/>
    <property type="evidence" value="ECO:0007669"/>
    <property type="project" value="UniProtKB-UniRule"/>
</dbReference>
<comment type="subcellular location">
    <subcellularLocation>
        <location evidence="1">Membrane</location>
    </subcellularLocation>
</comment>
<evidence type="ECO:0000259" key="7">
    <source>
        <dbReference type="PROSITE" id="PS50268"/>
    </source>
</evidence>
<feature type="compositionally biased region" description="Polar residues" evidence="6">
    <location>
        <begin position="109"/>
        <end position="128"/>
    </location>
</feature>
<dbReference type="GO" id="GO:0008013">
    <property type="term" value="F:beta-catenin binding"/>
    <property type="evidence" value="ECO:0007669"/>
    <property type="project" value="TreeGrafter"/>
</dbReference>
<dbReference type="InterPro" id="IPR002126">
    <property type="entry name" value="Cadherin-like_dom"/>
</dbReference>
<evidence type="ECO:0000313" key="9">
    <source>
        <dbReference type="Proteomes" id="UP000593571"/>
    </source>
</evidence>
<name>A0A7J8DG24_ROUAE</name>